<keyword evidence="3 5" id="KW-1133">Transmembrane helix</keyword>
<feature type="transmembrane region" description="Helical" evidence="5">
    <location>
        <begin position="238"/>
        <end position="258"/>
    </location>
</feature>
<dbReference type="GO" id="GO:0005262">
    <property type="term" value="F:calcium channel activity"/>
    <property type="evidence" value="ECO:0007669"/>
    <property type="project" value="TreeGrafter"/>
</dbReference>
<feature type="domain" description="Sodium/calcium exchanger membrane region" evidence="6">
    <location>
        <begin position="206"/>
        <end position="349"/>
    </location>
</feature>
<dbReference type="EMBL" id="SRMF01000011">
    <property type="protein sequence ID" value="TGG90762.1"/>
    <property type="molecule type" value="Genomic_DNA"/>
</dbReference>
<dbReference type="Proteomes" id="UP000297475">
    <property type="component" value="Unassembled WGS sequence"/>
</dbReference>
<evidence type="ECO:0000256" key="5">
    <source>
        <dbReference type="SAM" id="Phobius"/>
    </source>
</evidence>
<comment type="subcellular location">
    <subcellularLocation>
        <location evidence="1">Membrane</location>
        <topology evidence="1">Multi-pass membrane protein</topology>
    </subcellularLocation>
</comment>
<dbReference type="PANTHER" id="PTHR10846:SF8">
    <property type="entry name" value="INNER MEMBRANE PROTEIN YRBG"/>
    <property type="match status" value="1"/>
</dbReference>
<evidence type="ECO:0000256" key="1">
    <source>
        <dbReference type="ARBA" id="ARBA00004141"/>
    </source>
</evidence>
<evidence type="ECO:0000256" key="2">
    <source>
        <dbReference type="ARBA" id="ARBA00022692"/>
    </source>
</evidence>
<dbReference type="OrthoDB" id="9794225at2"/>
<dbReference type="AlphaFoldDB" id="A0A4Z0W2W6"/>
<dbReference type="Pfam" id="PF01699">
    <property type="entry name" value="Na_Ca_ex"/>
    <property type="match status" value="2"/>
</dbReference>
<feature type="transmembrane region" description="Helical" evidence="5">
    <location>
        <begin position="305"/>
        <end position="322"/>
    </location>
</feature>
<feature type="transmembrane region" description="Helical" evidence="5">
    <location>
        <begin position="135"/>
        <end position="153"/>
    </location>
</feature>
<protein>
    <submittedName>
        <fullName evidence="7">Calcium/sodium antiporter</fullName>
    </submittedName>
</protein>
<evidence type="ECO:0000256" key="4">
    <source>
        <dbReference type="ARBA" id="ARBA00023136"/>
    </source>
</evidence>
<dbReference type="PANTHER" id="PTHR10846">
    <property type="entry name" value="SODIUM/POTASSIUM/CALCIUM EXCHANGER"/>
    <property type="match status" value="1"/>
</dbReference>
<feature type="transmembrane region" description="Helical" evidence="5">
    <location>
        <begin position="61"/>
        <end position="81"/>
    </location>
</feature>
<evidence type="ECO:0000313" key="7">
    <source>
        <dbReference type="EMBL" id="TGG90762.1"/>
    </source>
</evidence>
<feature type="transmembrane region" description="Helical" evidence="5">
    <location>
        <begin position="159"/>
        <end position="177"/>
    </location>
</feature>
<organism evidence="7 8">
    <name type="scientific">Natronospirillum operosum</name>
    <dbReference type="NCBI Taxonomy" id="2759953"/>
    <lineage>
        <taxon>Bacteria</taxon>
        <taxon>Pseudomonadati</taxon>
        <taxon>Pseudomonadota</taxon>
        <taxon>Gammaproteobacteria</taxon>
        <taxon>Oceanospirillales</taxon>
        <taxon>Natronospirillaceae</taxon>
        <taxon>Natronospirillum</taxon>
    </lineage>
</organism>
<keyword evidence="2 5" id="KW-0812">Transmembrane</keyword>
<dbReference type="InterPro" id="IPR004837">
    <property type="entry name" value="NaCa_Exmemb"/>
</dbReference>
<dbReference type="NCBIfam" id="TIGR00367">
    <property type="entry name" value="calcium/sodium antiporter"/>
    <property type="match status" value="1"/>
</dbReference>
<evidence type="ECO:0000256" key="3">
    <source>
        <dbReference type="ARBA" id="ARBA00022989"/>
    </source>
</evidence>
<dbReference type="InterPro" id="IPR044880">
    <property type="entry name" value="NCX_ion-bd_dom_sf"/>
</dbReference>
<dbReference type="InterPro" id="IPR004481">
    <property type="entry name" value="K/Na/Ca-exchanger"/>
</dbReference>
<keyword evidence="4 5" id="KW-0472">Membrane</keyword>
<proteinExistence type="predicted"/>
<accession>A0A4Z0W2W6</accession>
<dbReference type="GO" id="GO:0006874">
    <property type="term" value="P:intracellular calcium ion homeostasis"/>
    <property type="evidence" value="ECO:0007669"/>
    <property type="project" value="TreeGrafter"/>
</dbReference>
<feature type="domain" description="Sodium/calcium exchanger membrane region" evidence="6">
    <location>
        <begin position="35"/>
        <end position="171"/>
    </location>
</feature>
<evidence type="ECO:0000259" key="6">
    <source>
        <dbReference type="Pfam" id="PF01699"/>
    </source>
</evidence>
<feature type="transmembrane region" description="Helical" evidence="5">
    <location>
        <begin position="31"/>
        <end position="49"/>
    </location>
</feature>
<feature type="transmembrane region" description="Helical" evidence="5">
    <location>
        <begin position="270"/>
        <end position="293"/>
    </location>
</feature>
<evidence type="ECO:0000313" key="8">
    <source>
        <dbReference type="Proteomes" id="UP000297475"/>
    </source>
</evidence>
<reference evidence="7 8" key="1">
    <citation type="submission" date="2019-04" db="EMBL/GenBank/DDBJ databases">
        <title>Natronospirillum operosus gen. nov., sp. nov., a haloalkaliphilic satellite isolated from decaying biomass of laboratory culture of cyanobacterium Geitlerinema sp. and proposal of Natronospirillaceae fam. nov. and Saccharospirillaceae fam. nov.</title>
        <authorList>
            <person name="Kevbrin V."/>
            <person name="Boltyanskaya Y."/>
            <person name="Koziaeva V."/>
            <person name="Grouzdev D.S."/>
            <person name="Park M."/>
            <person name="Cho J."/>
        </authorList>
    </citation>
    <scope>NUCLEOTIDE SEQUENCE [LARGE SCALE GENOMIC DNA]</scope>
    <source>
        <strain evidence="7 8">G-116</strain>
    </source>
</reference>
<dbReference type="Gene3D" id="1.20.1420.30">
    <property type="entry name" value="NCX, central ion-binding region"/>
    <property type="match status" value="1"/>
</dbReference>
<dbReference type="GO" id="GO:0005886">
    <property type="term" value="C:plasma membrane"/>
    <property type="evidence" value="ECO:0007669"/>
    <property type="project" value="TreeGrafter"/>
</dbReference>
<feature type="transmembrane region" description="Helical" evidence="5">
    <location>
        <begin position="334"/>
        <end position="353"/>
    </location>
</feature>
<sequence>MRSVHHRSSCRLPPNYRLMRPLVTTGWTEPMLIPMLAFGAGLVVLIWSADRFVAAAAALSLRLGVSSLAVGLTVVALGTSAPEVLVSGSAAWQGSLGVALGNAQGSNIANIGLVLGLVLILAAQPAMPGLAGRQSIALLLAMAALGVALYDLHLQRPEAGLLLFGLLVFLAGTAHQARRDRRLARELQQTAVGELTATGSPWRLSAVLVFTLVLLLAGAQLLVWGAVSTARQLGLNELVIGATIVALGTSLPELATAISSTLKRHHGMTLGNLLGSNVFNIFAVIGVAGMIGPGPLDAAVWQRDYVFLLLTGGLLLLLIAVYSRRRQPIPRIYALPLLALYGLYLLLNYRALIA</sequence>
<dbReference type="GO" id="GO:0008273">
    <property type="term" value="F:calcium, potassium:sodium antiporter activity"/>
    <property type="evidence" value="ECO:0007669"/>
    <property type="project" value="TreeGrafter"/>
</dbReference>
<feature type="transmembrane region" description="Helical" evidence="5">
    <location>
        <begin position="101"/>
        <end position="123"/>
    </location>
</feature>
<keyword evidence="8" id="KW-1185">Reference proteome</keyword>
<feature type="transmembrane region" description="Helical" evidence="5">
    <location>
        <begin position="204"/>
        <end position="226"/>
    </location>
</feature>
<gene>
    <name evidence="7" type="ORF">E4656_17660</name>
</gene>
<name>A0A4Z0W2W6_9GAMM</name>
<comment type="caution">
    <text evidence="7">The sequence shown here is derived from an EMBL/GenBank/DDBJ whole genome shotgun (WGS) entry which is preliminary data.</text>
</comment>